<reference evidence="7 8" key="1">
    <citation type="submission" date="2016-10" db="EMBL/GenBank/DDBJ databases">
        <authorList>
            <person name="de Groot N.N."/>
        </authorList>
    </citation>
    <scope>NUCLEOTIDE SEQUENCE [LARGE SCALE GENOMIC DNA]</scope>
    <source>
        <strain evidence="7 8">CGMCC 1.10457</strain>
    </source>
</reference>
<proteinExistence type="inferred from homology"/>
<comment type="similarity">
    <text evidence="5">Belongs to the binding-protein-dependent transport system permease family.</text>
</comment>
<dbReference type="STRING" id="767519.SAMN05216559_3839"/>
<keyword evidence="5" id="KW-0813">Transport</keyword>
<feature type="transmembrane region" description="Helical" evidence="5">
    <location>
        <begin position="145"/>
        <end position="166"/>
    </location>
</feature>
<dbReference type="GO" id="GO:0005886">
    <property type="term" value="C:plasma membrane"/>
    <property type="evidence" value="ECO:0007669"/>
    <property type="project" value="UniProtKB-SubCell"/>
</dbReference>
<keyword evidence="2 5" id="KW-0812">Transmembrane</keyword>
<dbReference type="Gene3D" id="1.10.3720.10">
    <property type="entry name" value="MetI-like"/>
    <property type="match status" value="1"/>
</dbReference>
<name>A0A1I6M6H5_9EURY</name>
<evidence type="ECO:0000256" key="4">
    <source>
        <dbReference type="ARBA" id="ARBA00023136"/>
    </source>
</evidence>
<gene>
    <name evidence="7" type="ORF">SAMN05216559_3839</name>
</gene>
<feature type="transmembrane region" description="Helical" evidence="5">
    <location>
        <begin position="173"/>
        <end position="197"/>
    </location>
</feature>
<dbReference type="RefSeq" id="WP_089818762.1">
    <property type="nucleotide sequence ID" value="NZ_FOZK01000005.1"/>
</dbReference>
<feature type="transmembrane region" description="Helical" evidence="5">
    <location>
        <begin position="121"/>
        <end position="139"/>
    </location>
</feature>
<feature type="transmembrane region" description="Helical" evidence="5">
    <location>
        <begin position="245"/>
        <end position="266"/>
    </location>
</feature>
<dbReference type="AlphaFoldDB" id="A0A1I6M6H5"/>
<dbReference type="CDD" id="cd06261">
    <property type="entry name" value="TM_PBP2"/>
    <property type="match status" value="1"/>
</dbReference>
<feature type="transmembrane region" description="Helical" evidence="5">
    <location>
        <begin position="24"/>
        <end position="42"/>
    </location>
</feature>
<evidence type="ECO:0000259" key="6">
    <source>
        <dbReference type="PROSITE" id="PS50928"/>
    </source>
</evidence>
<feature type="transmembrane region" description="Helical" evidence="5">
    <location>
        <begin position="217"/>
        <end position="238"/>
    </location>
</feature>
<evidence type="ECO:0000256" key="5">
    <source>
        <dbReference type="RuleBase" id="RU363032"/>
    </source>
</evidence>
<comment type="subcellular location">
    <subcellularLocation>
        <location evidence="5">Cell membrane</location>
        <topology evidence="5">Multi-pass membrane protein</topology>
    </subcellularLocation>
    <subcellularLocation>
        <location evidence="1">Membrane</location>
        <topology evidence="1">Multi-pass membrane protein</topology>
    </subcellularLocation>
</comment>
<dbReference type="InterPro" id="IPR000515">
    <property type="entry name" value="MetI-like"/>
</dbReference>
<dbReference type="PANTHER" id="PTHR43879">
    <property type="entry name" value="ABC TRANSPORTER PERMEASE PROTEIN"/>
    <property type="match status" value="1"/>
</dbReference>
<dbReference type="InterPro" id="IPR035906">
    <property type="entry name" value="MetI-like_sf"/>
</dbReference>
<evidence type="ECO:0000256" key="1">
    <source>
        <dbReference type="ARBA" id="ARBA00004141"/>
    </source>
</evidence>
<dbReference type="SUPFAM" id="SSF161098">
    <property type="entry name" value="MetI-like"/>
    <property type="match status" value="1"/>
</dbReference>
<organism evidence="7 8">
    <name type="scientific">Halomicrobium zhouii</name>
    <dbReference type="NCBI Taxonomy" id="767519"/>
    <lineage>
        <taxon>Archaea</taxon>
        <taxon>Methanobacteriati</taxon>
        <taxon>Methanobacteriota</taxon>
        <taxon>Stenosarchaea group</taxon>
        <taxon>Halobacteria</taxon>
        <taxon>Halobacteriales</taxon>
        <taxon>Haloarculaceae</taxon>
        <taxon>Halomicrobium</taxon>
    </lineage>
</organism>
<dbReference type="GO" id="GO:0055085">
    <property type="term" value="P:transmembrane transport"/>
    <property type="evidence" value="ECO:0007669"/>
    <property type="project" value="InterPro"/>
</dbReference>
<protein>
    <submittedName>
        <fullName evidence="7">Carbohydrate ABC transporter membrane protein 2, CUT1 family</fullName>
    </submittedName>
</protein>
<dbReference type="PANTHER" id="PTHR43879:SF1">
    <property type="entry name" value="GLUCOSE IMPORT SYSTEM PERMEASE PROTEIN GLCU"/>
    <property type="match status" value="1"/>
</dbReference>
<evidence type="ECO:0000256" key="3">
    <source>
        <dbReference type="ARBA" id="ARBA00022989"/>
    </source>
</evidence>
<dbReference type="OrthoDB" id="97781at2157"/>
<keyword evidence="8" id="KW-1185">Reference proteome</keyword>
<keyword evidence="3 5" id="KW-1133">Transmembrane helix</keyword>
<feature type="transmembrane region" description="Helical" evidence="5">
    <location>
        <begin position="278"/>
        <end position="299"/>
    </location>
</feature>
<evidence type="ECO:0000313" key="8">
    <source>
        <dbReference type="Proteomes" id="UP000199062"/>
    </source>
</evidence>
<evidence type="ECO:0000313" key="7">
    <source>
        <dbReference type="EMBL" id="SFS11345.1"/>
    </source>
</evidence>
<dbReference type="Pfam" id="PF00528">
    <property type="entry name" value="BPD_transp_1"/>
    <property type="match status" value="1"/>
</dbReference>
<feature type="transmembrane region" description="Helical" evidence="5">
    <location>
        <begin position="89"/>
        <end position="109"/>
    </location>
</feature>
<accession>A0A1I6M6H5</accession>
<dbReference type="EMBL" id="FOZK01000005">
    <property type="protein sequence ID" value="SFS11345.1"/>
    <property type="molecule type" value="Genomic_DNA"/>
</dbReference>
<feature type="domain" description="ABC transmembrane type-1" evidence="6">
    <location>
        <begin position="85"/>
        <end position="299"/>
    </location>
</feature>
<dbReference type="Proteomes" id="UP000199062">
    <property type="component" value="Unassembled WGS sequence"/>
</dbReference>
<sequence length="311" mass="33707">MSNATNSRAESIARVLPALDYSKIAIYLLVMFFATFFIAPIWTGLVTAFKTTGAVTATTPFLPPGSEGFTLQKWTTAIEYLSTGMTNSLLMSFPATIASVTLGSTAAYGLTLVDWHKRTQFAVLVLFMFGIFIPYQAVLVPLSDFWINIVGVDGLVGPVLGGLPFFTERHSRLFAVTVTHVVYGIPICMLLFRGYYVALSDELIEAAKIDGASITSIYRRIVLPLSKPMFGVVFIYQFTMIWNEFLFSLTLIGSSSSPAATVTLVLSGLGSDLTGVDFGLRMAGAFVAALPTLIIYVLFAEQFAKGLASDN</sequence>
<keyword evidence="4 5" id="KW-0472">Membrane</keyword>
<evidence type="ECO:0000256" key="2">
    <source>
        <dbReference type="ARBA" id="ARBA00022692"/>
    </source>
</evidence>
<dbReference type="PROSITE" id="PS50928">
    <property type="entry name" value="ABC_TM1"/>
    <property type="match status" value="1"/>
</dbReference>